<dbReference type="Proteomes" id="UP000593663">
    <property type="component" value="Chromosome 1"/>
</dbReference>
<accession>A0A7M2GL69</accession>
<evidence type="ECO:0000313" key="2">
    <source>
        <dbReference type="Proteomes" id="UP000593663"/>
    </source>
</evidence>
<evidence type="ECO:0000313" key="1">
    <source>
        <dbReference type="EMBL" id="QOT72832.1"/>
    </source>
</evidence>
<name>A0A7M2GL69_SPHSA</name>
<evidence type="ECO:0008006" key="3">
    <source>
        <dbReference type="Google" id="ProtNLM"/>
    </source>
</evidence>
<gene>
    <name evidence="1" type="ORF">H5V43_06890</name>
</gene>
<dbReference type="AlphaFoldDB" id="A0A7M2GL69"/>
<organism evidence="1 2">
    <name type="scientific">Sphingobium fuliginis (strain ATCC 27551)</name>
    <dbReference type="NCBI Taxonomy" id="336203"/>
    <lineage>
        <taxon>Bacteria</taxon>
        <taxon>Pseudomonadati</taxon>
        <taxon>Pseudomonadota</taxon>
        <taxon>Alphaproteobacteria</taxon>
        <taxon>Sphingomonadales</taxon>
        <taxon>Sphingomonadaceae</taxon>
        <taxon>Sphingobium</taxon>
    </lineage>
</organism>
<proteinExistence type="predicted"/>
<sequence>MTTVEANYQNAGQVSAAVNAAVSSEATARANGDTANANAITSLTGTVNGHTASLTTQSGAIATLQGRTSAFWQVDAVAGGRAQLKVYADANGGGGVDIVGDVRISGNLVVDGTISTGKITNQAVSKTNYAQLSAPGIDVPTNSEVALYTTTFVKDEGASDIEFECSLAMTATAFNLWMRIYVDGGVSWFRRLNVPGMGASTGSDFMSSRYRISGLSAGSHTISFRVFNNFPTGGQALNVGEGSNFQITEVKK</sequence>
<reference evidence="2" key="1">
    <citation type="submission" date="2020-08" db="EMBL/GenBank/DDBJ databases">
        <title>Complete genome sequence of Sphingobium barthaii strain KK22, a high-molecular-weight polycyclic aromatic hydrocarbon-degrading soil bacterium.</title>
        <authorList>
            <person name="Mori J.F."/>
            <person name="Kanaly R.A."/>
        </authorList>
    </citation>
    <scope>NUCLEOTIDE SEQUENCE [LARGE SCALE GENOMIC DNA]</scope>
    <source>
        <strain evidence="2">KK22</strain>
    </source>
</reference>
<dbReference type="EMBL" id="CP060035">
    <property type="protein sequence ID" value="QOT72832.1"/>
    <property type="molecule type" value="Genomic_DNA"/>
</dbReference>
<dbReference type="RefSeq" id="WP_157846883.1">
    <property type="nucleotide sequence ID" value="NZ_BATN01000119.1"/>
</dbReference>
<dbReference type="KEGG" id="sbar:H5V43_06890"/>
<protein>
    <recommendedName>
        <fullName evidence="3">Phage tail fiber protein</fullName>
    </recommendedName>
</protein>